<dbReference type="AlphaFoldDB" id="A0A3N1GJL1"/>
<evidence type="ECO:0000313" key="1">
    <source>
        <dbReference type="EMBL" id="ROP30460.1"/>
    </source>
</evidence>
<evidence type="ECO:0000313" key="2">
    <source>
        <dbReference type="Proteomes" id="UP000271683"/>
    </source>
</evidence>
<reference evidence="1 2" key="1">
    <citation type="submission" date="2018-11" db="EMBL/GenBank/DDBJ databases">
        <title>Sequencing the genomes of 1000 actinobacteria strains.</title>
        <authorList>
            <person name="Klenk H.-P."/>
        </authorList>
    </citation>
    <scope>NUCLEOTIDE SEQUENCE [LARGE SCALE GENOMIC DNA]</scope>
    <source>
        <strain evidence="1 2">DSM 43634</strain>
    </source>
</reference>
<comment type="caution">
    <text evidence="1">The sequence shown here is derived from an EMBL/GenBank/DDBJ whole genome shotgun (WGS) entry which is preliminary data.</text>
</comment>
<sequence>MGAVDNWWLDIGQWPLHRDAARIAELMVRTLHDVHHVATPGDIEQHSFGV</sequence>
<gene>
    <name evidence="1" type="ORF">EDD30_3312</name>
</gene>
<organism evidence="1 2">
    <name type="scientific">Couchioplanes caeruleus</name>
    <dbReference type="NCBI Taxonomy" id="56438"/>
    <lineage>
        <taxon>Bacteria</taxon>
        <taxon>Bacillati</taxon>
        <taxon>Actinomycetota</taxon>
        <taxon>Actinomycetes</taxon>
        <taxon>Micromonosporales</taxon>
        <taxon>Micromonosporaceae</taxon>
        <taxon>Couchioplanes</taxon>
    </lineage>
</organism>
<accession>A0A3N1GJL1</accession>
<protein>
    <submittedName>
        <fullName evidence="1">Uncharacterized protein</fullName>
    </submittedName>
</protein>
<dbReference type="Proteomes" id="UP000271683">
    <property type="component" value="Unassembled WGS sequence"/>
</dbReference>
<dbReference type="RefSeq" id="WP_170047185.1">
    <property type="nucleotide sequence ID" value="NZ_RJKL01000001.1"/>
</dbReference>
<proteinExistence type="predicted"/>
<name>A0A3N1GJL1_9ACTN</name>
<dbReference type="EMBL" id="RJKL01000001">
    <property type="protein sequence ID" value="ROP30460.1"/>
    <property type="molecule type" value="Genomic_DNA"/>
</dbReference>